<gene>
    <name evidence="5" type="ORF">NEUTE1DRAFT_47974</name>
</gene>
<evidence type="ECO:0000256" key="3">
    <source>
        <dbReference type="SAM" id="MobiDB-lite"/>
    </source>
</evidence>
<keyword evidence="2" id="KW-0521">NADP</keyword>
<evidence type="ECO:0000259" key="4">
    <source>
        <dbReference type="Pfam" id="PF05368"/>
    </source>
</evidence>
<dbReference type="InterPro" id="IPR051164">
    <property type="entry name" value="NmrA-like_oxidored"/>
</dbReference>
<evidence type="ECO:0000256" key="1">
    <source>
        <dbReference type="ARBA" id="ARBA00006328"/>
    </source>
</evidence>
<evidence type="ECO:0000313" key="6">
    <source>
        <dbReference type="Proteomes" id="UP000008065"/>
    </source>
</evidence>
<dbReference type="EMBL" id="GL891306">
    <property type="protein sequence ID" value="EGO54986.1"/>
    <property type="molecule type" value="Genomic_DNA"/>
</dbReference>
<dbReference type="Pfam" id="PF05368">
    <property type="entry name" value="NmrA"/>
    <property type="match status" value="1"/>
</dbReference>
<dbReference type="InterPro" id="IPR008030">
    <property type="entry name" value="NmrA-like"/>
</dbReference>
<proteinExistence type="inferred from homology"/>
<dbReference type="Gene3D" id="3.40.50.720">
    <property type="entry name" value="NAD(P)-binding Rossmann-like Domain"/>
    <property type="match status" value="1"/>
</dbReference>
<dbReference type="PANTHER" id="PTHR42748">
    <property type="entry name" value="NITROGEN METABOLITE REPRESSION PROTEIN NMRA FAMILY MEMBER"/>
    <property type="match status" value="1"/>
</dbReference>
<dbReference type="KEGG" id="nte:NEUTE1DRAFT47974"/>
<dbReference type="OrthoDB" id="3358371at2759"/>
<dbReference type="Proteomes" id="UP000008065">
    <property type="component" value="Unassembled WGS sequence"/>
</dbReference>
<comment type="similarity">
    <text evidence="1">Belongs to the NmrA-type oxidoreductase family.</text>
</comment>
<protein>
    <recommendedName>
        <fullName evidence="4">NmrA-like domain-containing protein</fullName>
    </recommendedName>
</protein>
<dbReference type="InterPro" id="IPR036291">
    <property type="entry name" value="NAD(P)-bd_dom_sf"/>
</dbReference>
<dbReference type="AlphaFoldDB" id="F8MRZ2"/>
<dbReference type="PANTHER" id="PTHR42748:SF31">
    <property type="entry name" value="NMRA-LIKE DOMAIN-CONTAINING PROTEIN-RELATED"/>
    <property type="match status" value="1"/>
</dbReference>
<dbReference type="GO" id="GO:0005634">
    <property type="term" value="C:nucleus"/>
    <property type="evidence" value="ECO:0007669"/>
    <property type="project" value="TreeGrafter"/>
</dbReference>
<evidence type="ECO:0000313" key="5">
    <source>
        <dbReference type="EMBL" id="EGO54986.1"/>
    </source>
</evidence>
<name>F8MRZ2_NEUT8</name>
<evidence type="ECO:0000256" key="2">
    <source>
        <dbReference type="ARBA" id="ARBA00022857"/>
    </source>
</evidence>
<dbReference type="HOGENOM" id="CLU_702257_0_0_1"/>
<sequence length="393" mass="42111">MPSHSEHSSSDSLDLPSESPAFYQNPSASLGSSSTVEPPSSPTMTSSSSSSSSSPMGSSPFLAPSSPIEPPDLLELPTPTSSGTIHQSQPQERILILGATGNQGRGTVHALLSSSKLHLANFHLAALVRNPTSAASLSLTSSSSQSGAGIPPIPLFIADYSSPATLSAAFAAFLPTTVFFPPILSDDFALDLTYAQNVISAARQCGSVRSFIVSTALGTDRRSEFKGWGKNGEWYPMGSYWRAKGEIEKRVKEAGFASWTIIRPGWFLHCLVPQRMCGWSYLGFRETDEVKTIRTSWRKGTKVAWVDAEDVGVVVRAVVEDLCEGGGKKYRNRGVDLAVEAVAVGELARKMARVLGEDVKVLYAEEQQTLINGNLDGTGLVRDKIDEASQQIK</sequence>
<dbReference type="SUPFAM" id="SSF51735">
    <property type="entry name" value="NAD(P)-binding Rossmann-fold domains"/>
    <property type="match status" value="1"/>
</dbReference>
<feature type="region of interest" description="Disordered" evidence="3">
    <location>
        <begin position="1"/>
        <end position="89"/>
    </location>
</feature>
<accession>F8MRZ2</accession>
<keyword evidence="6" id="KW-1185">Reference proteome</keyword>
<feature type="domain" description="NmrA-like" evidence="4">
    <location>
        <begin position="91"/>
        <end position="367"/>
    </location>
</feature>
<dbReference type="VEuPathDB" id="FungiDB:NEUTE1DRAFT_47974"/>
<dbReference type="GeneID" id="20828133"/>
<reference evidence="6" key="1">
    <citation type="journal article" date="2011" name="Genetics">
        <title>Massive changes in genome architecture accompany the transition to self-fertility in the filamentous fungus Neurospora tetrasperma.</title>
        <authorList>
            <person name="Ellison C.E."/>
            <person name="Stajich J.E."/>
            <person name="Jacobson D.J."/>
            <person name="Natvig D.O."/>
            <person name="Lapidus A."/>
            <person name="Foster B."/>
            <person name="Aerts A."/>
            <person name="Riley R."/>
            <person name="Lindquist E.A."/>
            <person name="Grigoriev I.V."/>
            <person name="Taylor J.W."/>
        </authorList>
    </citation>
    <scope>NUCLEOTIDE SEQUENCE [LARGE SCALE GENOMIC DNA]</scope>
    <source>
        <strain evidence="6">FGSC 2508 / P0657</strain>
    </source>
</reference>
<feature type="compositionally biased region" description="Low complexity" evidence="3">
    <location>
        <begin position="10"/>
        <end position="19"/>
    </location>
</feature>
<organism evidence="5 6">
    <name type="scientific">Neurospora tetrasperma (strain FGSC 2508 / ATCC MYA-4615 / P0657)</name>
    <dbReference type="NCBI Taxonomy" id="510951"/>
    <lineage>
        <taxon>Eukaryota</taxon>
        <taxon>Fungi</taxon>
        <taxon>Dikarya</taxon>
        <taxon>Ascomycota</taxon>
        <taxon>Pezizomycotina</taxon>
        <taxon>Sordariomycetes</taxon>
        <taxon>Sordariomycetidae</taxon>
        <taxon>Sordariales</taxon>
        <taxon>Sordariaceae</taxon>
        <taxon>Neurospora</taxon>
    </lineage>
</organism>
<dbReference type="RefSeq" id="XP_009852823.1">
    <property type="nucleotide sequence ID" value="XM_009854521.1"/>
</dbReference>
<feature type="compositionally biased region" description="Low complexity" evidence="3">
    <location>
        <begin position="29"/>
        <end position="82"/>
    </location>
</feature>